<dbReference type="Pfam" id="PF01168">
    <property type="entry name" value="Ala_racemase_N"/>
    <property type="match status" value="1"/>
</dbReference>
<dbReference type="AlphaFoldDB" id="A0A2S9J650"/>
<feature type="binding site" evidence="14 16">
    <location>
        <position position="756"/>
    </location>
    <ligand>
        <name>substrate</name>
    </ligand>
</feature>
<accession>A0A2S9J650</accession>
<dbReference type="GO" id="GO:0051301">
    <property type="term" value="P:cell division"/>
    <property type="evidence" value="ECO:0007669"/>
    <property type="project" value="UniProtKB-KW"/>
</dbReference>
<keyword evidence="7" id="KW-0067">ATP-binding</keyword>
<comment type="similarity">
    <text evidence="14">Belongs to the alanine racemase family.</text>
</comment>
<dbReference type="InterPro" id="IPR035911">
    <property type="entry name" value="MurE/MurF_N"/>
</dbReference>
<dbReference type="SMART" id="SM01005">
    <property type="entry name" value="Ala_racemase_C"/>
    <property type="match status" value="1"/>
</dbReference>
<evidence type="ECO:0000313" key="18">
    <source>
        <dbReference type="EMBL" id="PRD48224.1"/>
    </source>
</evidence>
<dbReference type="PANTHER" id="PTHR43024:SF1">
    <property type="entry name" value="UDP-N-ACETYLMURAMOYL-TRIPEPTIDE--D-ALANYL-D-ALANINE LIGASE"/>
    <property type="match status" value="1"/>
</dbReference>
<dbReference type="NCBIfam" id="TIGR00492">
    <property type="entry name" value="alr"/>
    <property type="match status" value="1"/>
</dbReference>
<evidence type="ECO:0000256" key="16">
    <source>
        <dbReference type="PIRSR" id="PIRSR600821-52"/>
    </source>
</evidence>
<feature type="modified residue" description="N6-(pyridoxal phosphate)lysine" evidence="14 15">
    <location>
        <position position="483"/>
    </location>
</feature>
<dbReference type="SUPFAM" id="SSF53623">
    <property type="entry name" value="MurD-like peptide ligases, catalytic domain"/>
    <property type="match status" value="1"/>
</dbReference>
<evidence type="ECO:0000256" key="2">
    <source>
        <dbReference type="ARBA" id="ARBA00001933"/>
    </source>
</evidence>
<dbReference type="Proteomes" id="UP000239711">
    <property type="component" value="Unassembled WGS sequence"/>
</dbReference>
<comment type="catalytic activity">
    <reaction evidence="1 14">
        <text>L-alanine = D-alanine</text>
        <dbReference type="Rhea" id="RHEA:20249"/>
        <dbReference type="ChEBI" id="CHEBI:57416"/>
        <dbReference type="ChEBI" id="CHEBI:57972"/>
        <dbReference type="EC" id="5.1.1.1"/>
    </reaction>
</comment>
<keyword evidence="8 14" id="KW-0663">Pyridoxal phosphate</keyword>
<dbReference type="InterPro" id="IPR001608">
    <property type="entry name" value="Ala_racemase_N"/>
</dbReference>
<evidence type="ECO:0000256" key="13">
    <source>
        <dbReference type="ARBA" id="ARBA00023316"/>
    </source>
</evidence>
<dbReference type="GO" id="GO:0009252">
    <property type="term" value="P:peptidoglycan biosynthetic process"/>
    <property type="evidence" value="ECO:0007669"/>
    <property type="project" value="UniProtKB-KW"/>
</dbReference>
<dbReference type="InterPro" id="IPR009006">
    <property type="entry name" value="Ala_racemase/Decarboxylase_C"/>
</dbReference>
<dbReference type="InterPro" id="IPR029066">
    <property type="entry name" value="PLP-binding_barrel"/>
</dbReference>
<dbReference type="CDD" id="cd00430">
    <property type="entry name" value="PLPDE_III_AR"/>
    <property type="match status" value="1"/>
</dbReference>
<evidence type="ECO:0000256" key="7">
    <source>
        <dbReference type="ARBA" id="ARBA00022840"/>
    </source>
</evidence>
<evidence type="ECO:0000256" key="5">
    <source>
        <dbReference type="ARBA" id="ARBA00022618"/>
    </source>
</evidence>
<dbReference type="Gene3D" id="3.40.1390.10">
    <property type="entry name" value="MurE/MurF, N-terminal domain"/>
    <property type="match status" value="1"/>
</dbReference>
<evidence type="ECO:0000256" key="12">
    <source>
        <dbReference type="ARBA" id="ARBA00023306"/>
    </source>
</evidence>
<keyword evidence="19" id="KW-1185">Reference proteome</keyword>
<feature type="active site" description="Proton acceptor; specific for L-alanine" evidence="14">
    <location>
        <position position="707"/>
    </location>
</feature>
<protein>
    <recommendedName>
        <fullName evidence="14">Alanine racemase</fullName>
        <ecNumber evidence="14">5.1.1.1</ecNumber>
    </recommendedName>
</protein>
<dbReference type="OrthoDB" id="9801978at2"/>
<comment type="function">
    <text evidence="14">Catalyzes the interconversion of L-alanine and D-alanine. May also act on other amino acids.</text>
</comment>
<sequence length="809" mass="91376">MYTLASILPHINSKRHLVRNAEQPIYDLAYDSRKIRNAEHSLFFALKNVRDGHTFISDAYQKGVRAFVVSRDDIDTTLCPEASFFWVNDALKAMQDLARYHRRQFRKPIIGITGSNGKTIVKEWLAQLLQEDKKVYQSPKSYNSQLGVALSLWDLSDDYDCAIIEAGISMPGEMDQLEAMICPDIGIVTNIGVAHAEGFASKTVKLTEKLKLFKHTRDVIFPSRYAFGKYLSGETRTFTFGENDVDQVQVSRIAERQEGSSSIQLIYRQEMVTFTVPFVDKASIENVLTCLTTLLFLGYSMNAIIQKLGRLRPLEMRLQLKTGRYNCSIIDDTYSNDLASLQIALDFLRQQQQHKKKTLILSDMDGLNDHLEAKLVSVLRQQNLHRIITVGKSLHRLQDKLDTLLLSFDSTEELVQNLGNIAFENESILIKGSRRYHLEDVSKLLVAKSHETVLEINLSALEHNLQMYRSMLPPHVKLMVMVKAFSYGSGSFEVANLLQFNKVDYLTVAFADEGVELRQHGIDLPIMVLSPDEQVFESLLDSDLEPEIYSFRILKALIDFLRIRKQKDFPVHIKIDTGMHRLGFLPAEMDELTTLLSASSEIKVKTVFSHLVASGNSQHNDFTTQQISLFSSSVDKLEVMLGYKVVRHIANTSGIVNWPSAYMDMVRLGIGLYGVDMNKKMALEKVSELKTTVTQIKELPAGVTVGYDRKGLLHRPSRIATVKIGYADGYSRRFGGGIGEMSINGQRARTVGSICMDMCMLDVTDIGAQELDEVVVFPDLMEAAERIGTIPYELLVNIAARVKRIYFYG</sequence>
<dbReference type="NCBIfam" id="TIGR01143">
    <property type="entry name" value="murF"/>
    <property type="match status" value="1"/>
</dbReference>
<evidence type="ECO:0000256" key="10">
    <source>
        <dbReference type="ARBA" id="ARBA00022984"/>
    </source>
</evidence>
<comment type="pathway">
    <text evidence="14">Amino-acid biosynthesis; D-alanine biosynthesis; D-alanine from L-alanine: step 1/1.</text>
</comment>
<evidence type="ECO:0000256" key="4">
    <source>
        <dbReference type="ARBA" id="ARBA00022598"/>
    </source>
</evidence>
<keyword evidence="12" id="KW-0131">Cell cycle</keyword>
<evidence type="ECO:0000313" key="19">
    <source>
        <dbReference type="Proteomes" id="UP000239711"/>
    </source>
</evidence>
<keyword evidence="13" id="KW-0961">Cell wall biogenesis/degradation</keyword>
<dbReference type="FunFam" id="3.20.20.10:FF:000002">
    <property type="entry name" value="Alanine racemase"/>
    <property type="match status" value="1"/>
</dbReference>
<evidence type="ECO:0000256" key="9">
    <source>
        <dbReference type="ARBA" id="ARBA00022960"/>
    </source>
</evidence>
<dbReference type="PRINTS" id="PR00992">
    <property type="entry name" value="ALARACEMASE"/>
</dbReference>
<dbReference type="GO" id="GO:0008360">
    <property type="term" value="P:regulation of cell shape"/>
    <property type="evidence" value="ECO:0007669"/>
    <property type="project" value="UniProtKB-KW"/>
</dbReference>
<dbReference type="SUPFAM" id="SSF51419">
    <property type="entry name" value="PLP-binding barrel"/>
    <property type="match status" value="1"/>
</dbReference>
<evidence type="ECO:0000256" key="3">
    <source>
        <dbReference type="ARBA" id="ARBA00022490"/>
    </source>
</evidence>
<proteinExistence type="inferred from homology"/>
<organism evidence="18 19">
    <name type="scientific">Sphingobacterium haloxyli</name>
    <dbReference type="NCBI Taxonomy" id="2100533"/>
    <lineage>
        <taxon>Bacteria</taxon>
        <taxon>Pseudomonadati</taxon>
        <taxon>Bacteroidota</taxon>
        <taxon>Sphingobacteriia</taxon>
        <taxon>Sphingobacteriales</taxon>
        <taxon>Sphingobacteriaceae</taxon>
        <taxon>Sphingobacterium</taxon>
    </lineage>
</organism>
<dbReference type="SUPFAM" id="SSF50621">
    <property type="entry name" value="Alanine racemase C-terminal domain-like"/>
    <property type="match status" value="1"/>
</dbReference>
<dbReference type="UniPathway" id="UPA00042">
    <property type="reaction ID" value="UER00497"/>
</dbReference>
<keyword evidence="9" id="KW-0133">Cell shape</keyword>
<dbReference type="SUPFAM" id="SSF63418">
    <property type="entry name" value="MurE/MurF N-terminal domain"/>
    <property type="match status" value="1"/>
</dbReference>
<dbReference type="InterPro" id="IPR011079">
    <property type="entry name" value="Ala_racemase_C"/>
</dbReference>
<gene>
    <name evidence="18" type="ORF">C5745_06890</name>
</gene>
<dbReference type="InterPro" id="IPR036565">
    <property type="entry name" value="Mur-like_cat_sf"/>
</dbReference>
<dbReference type="Gene3D" id="3.90.190.20">
    <property type="entry name" value="Mur ligase, C-terminal domain"/>
    <property type="match status" value="1"/>
</dbReference>
<dbReference type="GO" id="GO:0071555">
    <property type="term" value="P:cell wall organization"/>
    <property type="evidence" value="ECO:0007669"/>
    <property type="project" value="UniProtKB-KW"/>
</dbReference>
<comment type="cofactor">
    <cofactor evidence="2 14 15">
        <name>pyridoxal 5'-phosphate</name>
        <dbReference type="ChEBI" id="CHEBI:597326"/>
    </cofactor>
</comment>
<dbReference type="RefSeq" id="WP_105716251.1">
    <property type="nucleotide sequence ID" value="NZ_PVBQ01000004.1"/>
</dbReference>
<dbReference type="InterPro" id="IPR000821">
    <property type="entry name" value="Ala_racemase"/>
</dbReference>
<feature type="binding site" evidence="14 16">
    <location>
        <position position="581"/>
    </location>
    <ligand>
        <name>substrate</name>
    </ligand>
</feature>
<dbReference type="InterPro" id="IPR005863">
    <property type="entry name" value="UDP-N-AcMur_synth"/>
</dbReference>
<keyword evidence="3" id="KW-0963">Cytoplasm</keyword>
<reference evidence="18 19" key="1">
    <citation type="submission" date="2018-02" db="EMBL/GenBank/DDBJ databases">
        <title>The draft genome of Sphingobacterium sp. 5JN-11.</title>
        <authorList>
            <person name="Liu L."/>
            <person name="Li L."/>
            <person name="Liang L."/>
            <person name="Zhang X."/>
            <person name="Wang T."/>
        </authorList>
    </citation>
    <scope>NUCLEOTIDE SEQUENCE [LARGE SCALE GENOMIC DNA]</scope>
    <source>
        <strain evidence="18 19">5JN-11</strain>
    </source>
</reference>
<dbReference type="SUPFAM" id="SSF53244">
    <property type="entry name" value="MurD-like peptide ligases, peptide-binding domain"/>
    <property type="match status" value="1"/>
</dbReference>
<dbReference type="HAMAP" id="MF_01201">
    <property type="entry name" value="Ala_racemase"/>
    <property type="match status" value="1"/>
</dbReference>
<keyword evidence="10" id="KW-0573">Peptidoglycan synthesis</keyword>
<dbReference type="EMBL" id="PVBQ01000004">
    <property type="protein sequence ID" value="PRD48224.1"/>
    <property type="molecule type" value="Genomic_DNA"/>
</dbReference>
<keyword evidence="6" id="KW-0547">Nucleotide-binding</keyword>
<dbReference type="Gene3D" id="2.40.37.10">
    <property type="entry name" value="Lyase, Ornithine Decarboxylase, Chain A, domain 1"/>
    <property type="match status" value="1"/>
</dbReference>
<evidence type="ECO:0000256" key="8">
    <source>
        <dbReference type="ARBA" id="ARBA00022898"/>
    </source>
</evidence>
<keyword evidence="4 18" id="KW-0436">Ligase</keyword>
<dbReference type="InterPro" id="IPR051046">
    <property type="entry name" value="MurCDEF_CellWall_CoF430Synth"/>
</dbReference>
<dbReference type="PANTHER" id="PTHR43024">
    <property type="entry name" value="UDP-N-ACETYLMURAMOYL-TRIPEPTIDE--D-ALANYL-D-ALANINE LIGASE"/>
    <property type="match status" value="1"/>
</dbReference>
<evidence type="ECO:0000256" key="6">
    <source>
        <dbReference type="ARBA" id="ARBA00022741"/>
    </source>
</evidence>
<evidence type="ECO:0000256" key="14">
    <source>
        <dbReference type="HAMAP-Rule" id="MF_01201"/>
    </source>
</evidence>
<dbReference type="GO" id="GO:0047480">
    <property type="term" value="F:UDP-N-acetylmuramoyl-tripeptide-D-alanyl-D-alanine ligase activity"/>
    <property type="evidence" value="ECO:0007669"/>
    <property type="project" value="InterPro"/>
</dbReference>
<evidence type="ECO:0000259" key="17">
    <source>
        <dbReference type="SMART" id="SM01005"/>
    </source>
</evidence>
<evidence type="ECO:0000256" key="15">
    <source>
        <dbReference type="PIRSR" id="PIRSR600821-50"/>
    </source>
</evidence>
<dbReference type="NCBIfam" id="NF008897">
    <property type="entry name" value="PRK11930.1"/>
    <property type="match status" value="1"/>
</dbReference>
<dbReference type="GO" id="GO:0030170">
    <property type="term" value="F:pyridoxal phosphate binding"/>
    <property type="evidence" value="ECO:0007669"/>
    <property type="project" value="UniProtKB-UniRule"/>
</dbReference>
<name>A0A2S9J650_9SPHI</name>
<dbReference type="GO" id="GO:0005524">
    <property type="term" value="F:ATP binding"/>
    <property type="evidence" value="ECO:0007669"/>
    <property type="project" value="UniProtKB-KW"/>
</dbReference>
<dbReference type="Gene3D" id="3.20.20.10">
    <property type="entry name" value="Alanine racemase"/>
    <property type="match status" value="1"/>
</dbReference>
<dbReference type="InterPro" id="IPR013221">
    <property type="entry name" value="Mur_ligase_cen"/>
</dbReference>
<keyword evidence="5" id="KW-0132">Cell division</keyword>
<feature type="active site" description="Proton acceptor; specific for D-alanine" evidence="14">
    <location>
        <position position="483"/>
    </location>
</feature>
<dbReference type="Gene3D" id="3.40.1190.10">
    <property type="entry name" value="Mur-like, catalytic domain"/>
    <property type="match status" value="1"/>
</dbReference>
<dbReference type="GO" id="GO:0008784">
    <property type="term" value="F:alanine racemase activity"/>
    <property type="evidence" value="ECO:0007669"/>
    <property type="project" value="UniProtKB-UniRule"/>
</dbReference>
<keyword evidence="11 14" id="KW-0413">Isomerase</keyword>
<dbReference type="Pfam" id="PF08245">
    <property type="entry name" value="Mur_ligase_M"/>
    <property type="match status" value="1"/>
</dbReference>
<evidence type="ECO:0000256" key="11">
    <source>
        <dbReference type="ARBA" id="ARBA00023235"/>
    </source>
</evidence>
<feature type="domain" description="Alanine racemase C-terminal" evidence="17">
    <location>
        <begin position="686"/>
        <end position="807"/>
    </location>
</feature>
<dbReference type="InterPro" id="IPR036615">
    <property type="entry name" value="Mur_ligase_C_dom_sf"/>
</dbReference>
<evidence type="ECO:0000256" key="1">
    <source>
        <dbReference type="ARBA" id="ARBA00000316"/>
    </source>
</evidence>
<comment type="caution">
    <text evidence="18">The sequence shown here is derived from an EMBL/GenBank/DDBJ whole genome shotgun (WGS) entry which is preliminary data.</text>
</comment>
<dbReference type="EC" id="5.1.1.1" evidence="14"/>
<dbReference type="GO" id="GO:0030632">
    <property type="term" value="P:D-alanine biosynthetic process"/>
    <property type="evidence" value="ECO:0007669"/>
    <property type="project" value="UniProtKB-UniRule"/>
</dbReference>
<dbReference type="Pfam" id="PF00842">
    <property type="entry name" value="Ala_racemase_C"/>
    <property type="match status" value="1"/>
</dbReference>